<feature type="domain" description="HTH marR-type" evidence="4">
    <location>
        <begin position="16"/>
        <end position="58"/>
    </location>
</feature>
<organism evidence="5 6">
    <name type="scientific">Blautia pseudococcoides</name>
    <dbReference type="NCBI Taxonomy" id="1796616"/>
    <lineage>
        <taxon>Bacteria</taxon>
        <taxon>Bacillati</taxon>
        <taxon>Bacillota</taxon>
        <taxon>Clostridia</taxon>
        <taxon>Lachnospirales</taxon>
        <taxon>Lachnospiraceae</taxon>
        <taxon>Blautia</taxon>
    </lineage>
</organism>
<dbReference type="InterPro" id="IPR049874">
    <property type="entry name" value="ROK_cs"/>
</dbReference>
<sequence>MAIANQEMIRDNNRRQVLEYIVNNPPISRAALAKELHLTKATISNIVQELMDQNLVAEIGSAQTALGRKPILLEFRKKCGYVFSIDVHPRQIITLTADLKGEDCHLKEYPFREEDSLLELLRGIMKEAIPRCKDAPYGIVGVSIGIYGVVRDNEIIFTPYYPLPEPYLGKILAGEFGIPVHVENESNLSVLGESAFHYNYKNMIHLNIHDGVGMGILIDEQLYKGRDGYAGEFGHTILFPDGKPCPCGNNGCFELYTSERAILKEYAARTHQNTVTIDSFLRAYQDRKTDALEMMDLFVKYMSIGINNIINTFNIDLIVLNSSFSNYIPDINQRIVAYLASHQNRDCRIIPSRLQDTSGLMGGIRLCAERFLDIKHLKIRVPFSDNLR</sequence>
<dbReference type="InterPro" id="IPR043129">
    <property type="entry name" value="ATPase_NBD"/>
</dbReference>
<dbReference type="PANTHER" id="PTHR18964">
    <property type="entry name" value="ROK (REPRESSOR, ORF, KINASE) FAMILY"/>
    <property type="match status" value="1"/>
</dbReference>
<dbReference type="GO" id="GO:0003700">
    <property type="term" value="F:DNA-binding transcription factor activity"/>
    <property type="evidence" value="ECO:0007669"/>
    <property type="project" value="InterPro"/>
</dbReference>
<evidence type="ECO:0000313" key="5">
    <source>
        <dbReference type="EMBL" id="ANU77865.1"/>
    </source>
</evidence>
<dbReference type="Pfam" id="PF00480">
    <property type="entry name" value="ROK"/>
    <property type="match status" value="1"/>
</dbReference>
<dbReference type="Pfam" id="PF12802">
    <property type="entry name" value="MarR_2"/>
    <property type="match status" value="1"/>
</dbReference>
<proteinExistence type="inferred from homology"/>
<evidence type="ECO:0000313" key="6">
    <source>
        <dbReference type="Proteomes" id="UP000092574"/>
    </source>
</evidence>
<dbReference type="GO" id="GO:0042732">
    <property type="term" value="P:D-xylose metabolic process"/>
    <property type="evidence" value="ECO:0007669"/>
    <property type="project" value="UniProtKB-KW"/>
</dbReference>
<dbReference type="KEGG" id="byl:A4V09_20295"/>
<dbReference type="RefSeq" id="WP_065543966.1">
    <property type="nucleotide sequence ID" value="NZ_CP015405.2"/>
</dbReference>
<dbReference type="InterPro" id="IPR000600">
    <property type="entry name" value="ROK"/>
</dbReference>
<dbReference type="Gene3D" id="1.10.10.10">
    <property type="entry name" value="Winged helix-like DNA-binding domain superfamily/Winged helix DNA-binding domain"/>
    <property type="match status" value="1"/>
</dbReference>
<dbReference type="SUPFAM" id="SSF46785">
    <property type="entry name" value="Winged helix' DNA-binding domain"/>
    <property type="match status" value="1"/>
</dbReference>
<evidence type="ECO:0000256" key="1">
    <source>
        <dbReference type="ARBA" id="ARBA00002486"/>
    </source>
</evidence>
<comment type="similarity">
    <text evidence="2">Belongs to the ROK (NagC/XylR) family.</text>
</comment>
<dbReference type="InterPro" id="IPR036388">
    <property type="entry name" value="WH-like_DNA-bd_sf"/>
</dbReference>
<dbReference type="STRING" id="1796616.A4V09_20295"/>
<keyword evidence="6" id="KW-1185">Reference proteome</keyword>
<evidence type="ECO:0000256" key="2">
    <source>
        <dbReference type="ARBA" id="ARBA00006479"/>
    </source>
</evidence>
<dbReference type="InterPro" id="IPR000835">
    <property type="entry name" value="HTH_MarR-typ"/>
</dbReference>
<evidence type="ECO:0000259" key="4">
    <source>
        <dbReference type="Pfam" id="PF12802"/>
    </source>
</evidence>
<comment type="function">
    <text evidence="1">Transcriptional repressor of xylose-utilizing enzymes.</text>
</comment>
<protein>
    <submittedName>
        <fullName evidence="5">Transcriptional regulator</fullName>
    </submittedName>
</protein>
<dbReference type="InterPro" id="IPR036390">
    <property type="entry name" value="WH_DNA-bd_sf"/>
</dbReference>
<dbReference type="OrthoDB" id="9796533at2"/>
<gene>
    <name evidence="5" type="ORF">A4V09_20295</name>
</gene>
<reference evidence="5" key="1">
    <citation type="submission" date="2017-04" db="EMBL/GenBank/DDBJ databases">
        <title>Complete Genome Sequences of Twelve Strains of a Stable Defined Moderately Diverse Mouse Microbiota 2 (sDMDMm2).</title>
        <authorList>
            <person name="Uchimura Y."/>
            <person name="Wyss M."/>
            <person name="Brugiroux S."/>
            <person name="Limenitakis J.P."/>
            <person name="Stecher B."/>
            <person name="McCoy K.D."/>
            <person name="Macpherson A.J."/>
        </authorList>
    </citation>
    <scope>NUCLEOTIDE SEQUENCE</scope>
    <source>
        <strain evidence="5">YL58</strain>
    </source>
</reference>
<dbReference type="Proteomes" id="UP000092574">
    <property type="component" value="Chromosome"/>
</dbReference>
<dbReference type="SUPFAM" id="SSF53067">
    <property type="entry name" value="Actin-like ATPase domain"/>
    <property type="match status" value="2"/>
</dbReference>
<accession>A0A1C7IE66</accession>
<dbReference type="PANTHER" id="PTHR18964:SF149">
    <property type="entry name" value="BIFUNCTIONAL UDP-N-ACETYLGLUCOSAMINE 2-EPIMERASE_N-ACETYLMANNOSAMINE KINASE"/>
    <property type="match status" value="1"/>
</dbReference>
<name>A0A1C7IE66_9FIRM</name>
<dbReference type="EMBL" id="CP015405">
    <property type="protein sequence ID" value="ANU77865.1"/>
    <property type="molecule type" value="Genomic_DNA"/>
</dbReference>
<keyword evidence="3" id="KW-0859">Xylose metabolism</keyword>
<dbReference type="Gene3D" id="3.30.420.40">
    <property type="match status" value="2"/>
</dbReference>
<evidence type="ECO:0000256" key="3">
    <source>
        <dbReference type="ARBA" id="ARBA00022629"/>
    </source>
</evidence>
<keyword evidence="3" id="KW-0119">Carbohydrate metabolism</keyword>
<dbReference type="AlphaFoldDB" id="A0A1C7IE66"/>
<dbReference type="PROSITE" id="PS01125">
    <property type="entry name" value="ROK"/>
    <property type="match status" value="1"/>
</dbReference>